<dbReference type="AlphaFoldDB" id="A0ABD6EJA8"/>
<keyword evidence="5" id="KW-1185">Reference proteome</keyword>
<feature type="compositionally biased region" description="Polar residues" evidence="3">
    <location>
        <begin position="11"/>
        <end position="22"/>
    </location>
</feature>
<proteinExistence type="inferred from homology"/>
<evidence type="ECO:0000256" key="2">
    <source>
        <dbReference type="ARBA" id="ARBA00020829"/>
    </source>
</evidence>
<dbReference type="PANTHER" id="PTHR22504:SF0">
    <property type="entry name" value="REPRESSOR OF RNA POLYMERASE III TRANSCRIPTION MAF1 HOMOLOG"/>
    <property type="match status" value="1"/>
</dbReference>
<accession>A0ABD6EJA8</accession>
<comment type="similarity">
    <text evidence="1">Belongs to the MAF1 family.</text>
</comment>
<evidence type="ECO:0000313" key="4">
    <source>
        <dbReference type="EMBL" id="MFH4979836.1"/>
    </source>
</evidence>
<feature type="compositionally biased region" description="Polar residues" evidence="3">
    <location>
        <begin position="32"/>
        <end position="41"/>
    </location>
</feature>
<reference evidence="4 5" key="1">
    <citation type="submission" date="2024-08" db="EMBL/GenBank/DDBJ databases">
        <title>Gnathostoma spinigerum genome.</title>
        <authorList>
            <person name="Gonzalez-Bertolin B."/>
            <person name="Monzon S."/>
            <person name="Zaballos A."/>
            <person name="Jimenez P."/>
            <person name="Dekumyoy P."/>
            <person name="Varona S."/>
            <person name="Cuesta I."/>
            <person name="Sumanam S."/>
            <person name="Adisakwattana P."/>
            <person name="Gasser R.B."/>
            <person name="Hernandez-Gonzalez A."/>
            <person name="Young N.D."/>
            <person name="Perteguer M.J."/>
        </authorList>
    </citation>
    <scope>NUCLEOTIDE SEQUENCE [LARGE SCALE GENOMIC DNA]</scope>
    <source>
        <strain evidence="4">AL3</strain>
        <tissue evidence="4">Liver</tissue>
    </source>
</reference>
<gene>
    <name evidence="4" type="ORF">AB6A40_006545</name>
</gene>
<organism evidence="4 5">
    <name type="scientific">Gnathostoma spinigerum</name>
    <dbReference type="NCBI Taxonomy" id="75299"/>
    <lineage>
        <taxon>Eukaryota</taxon>
        <taxon>Metazoa</taxon>
        <taxon>Ecdysozoa</taxon>
        <taxon>Nematoda</taxon>
        <taxon>Chromadorea</taxon>
        <taxon>Rhabditida</taxon>
        <taxon>Spirurina</taxon>
        <taxon>Gnathostomatomorpha</taxon>
        <taxon>Gnathostomatoidea</taxon>
        <taxon>Gnathostomatidae</taxon>
        <taxon>Gnathostoma</taxon>
    </lineage>
</organism>
<protein>
    <recommendedName>
        <fullName evidence="2">Repressor of RNA polymerase III transcription MAF1 homolog</fullName>
    </recommendedName>
</protein>
<dbReference type="EMBL" id="JBGFUD010004698">
    <property type="protein sequence ID" value="MFH4979836.1"/>
    <property type="molecule type" value="Genomic_DNA"/>
</dbReference>
<name>A0ABD6EJA8_9BILA</name>
<sequence>MVTADKRQWKRSQMVNGKSLQPLSPPDELWPMSSSLSPNSVRTGRLRHLSEPCYSSSENENEEIEYKYLDSVTSRTLFDLIAVLNTSFPDYDFSHVKSESFSLIPNIESLVGLVDSKLSSTVTNYYELKEALWREVDNVINIQNCKIYSYHTEYSGDPFGEDGVIWSFNYFFCNKLLKRVLFFSCRALRSDASLNLSAEQLWGFEA</sequence>
<dbReference type="PANTHER" id="PTHR22504">
    <property type="entry name" value="REPRESSOR OF RNA POLYMERASE III TRANSCRIPTION MAF1"/>
    <property type="match status" value="1"/>
</dbReference>
<feature type="region of interest" description="Disordered" evidence="3">
    <location>
        <begin position="1"/>
        <end position="41"/>
    </location>
</feature>
<dbReference type="InterPro" id="IPR038564">
    <property type="entry name" value="Maf1_sf"/>
</dbReference>
<evidence type="ECO:0000256" key="3">
    <source>
        <dbReference type="SAM" id="MobiDB-lite"/>
    </source>
</evidence>
<evidence type="ECO:0000313" key="5">
    <source>
        <dbReference type="Proteomes" id="UP001608902"/>
    </source>
</evidence>
<dbReference type="Proteomes" id="UP001608902">
    <property type="component" value="Unassembled WGS sequence"/>
</dbReference>
<dbReference type="Gene3D" id="3.40.1000.50">
    <property type="entry name" value="Repressor of RNA polymerase III transcription Maf1"/>
    <property type="match status" value="1"/>
</dbReference>
<dbReference type="Pfam" id="PF09174">
    <property type="entry name" value="Maf1"/>
    <property type="match status" value="1"/>
</dbReference>
<comment type="caution">
    <text evidence="4">The sequence shown here is derived from an EMBL/GenBank/DDBJ whole genome shotgun (WGS) entry which is preliminary data.</text>
</comment>
<dbReference type="InterPro" id="IPR015257">
    <property type="entry name" value="Maf1"/>
</dbReference>
<evidence type="ECO:0000256" key="1">
    <source>
        <dbReference type="ARBA" id="ARBA00006231"/>
    </source>
</evidence>